<proteinExistence type="predicted"/>
<name>A0ABT3GF95_9BACT</name>
<comment type="caution">
    <text evidence="1">The sequence shown here is derived from an EMBL/GenBank/DDBJ whole genome shotgun (WGS) entry which is preliminary data.</text>
</comment>
<keyword evidence="2" id="KW-1185">Reference proteome</keyword>
<dbReference type="RefSeq" id="WP_264486203.1">
    <property type="nucleotide sequence ID" value="NZ_JAPDDT010000002.1"/>
</dbReference>
<protein>
    <recommendedName>
        <fullName evidence="3">PEP-CTERM protein-sorting domain-containing protein</fullName>
    </recommendedName>
</protein>
<organism evidence="1 2">
    <name type="scientific">Luteolibacter arcticus</name>
    <dbReference type="NCBI Taxonomy" id="1581411"/>
    <lineage>
        <taxon>Bacteria</taxon>
        <taxon>Pseudomonadati</taxon>
        <taxon>Verrucomicrobiota</taxon>
        <taxon>Verrucomicrobiia</taxon>
        <taxon>Verrucomicrobiales</taxon>
        <taxon>Verrucomicrobiaceae</taxon>
        <taxon>Luteolibacter</taxon>
    </lineage>
</organism>
<evidence type="ECO:0000313" key="1">
    <source>
        <dbReference type="EMBL" id="MCW1922093.1"/>
    </source>
</evidence>
<gene>
    <name evidence="1" type="ORF">OKA05_05980</name>
</gene>
<evidence type="ECO:0000313" key="2">
    <source>
        <dbReference type="Proteomes" id="UP001320876"/>
    </source>
</evidence>
<reference evidence="1 2" key="1">
    <citation type="submission" date="2022-10" db="EMBL/GenBank/DDBJ databases">
        <title>Luteolibacter arcticus strain CCTCC AB 2014275, whole genome shotgun sequencing project.</title>
        <authorList>
            <person name="Zhao G."/>
            <person name="Shen L."/>
        </authorList>
    </citation>
    <scope>NUCLEOTIDE SEQUENCE [LARGE SCALE GENOMIC DNA]</scope>
    <source>
        <strain evidence="1 2">CCTCC AB 2014275</strain>
    </source>
</reference>
<dbReference type="Proteomes" id="UP001320876">
    <property type="component" value="Unassembled WGS sequence"/>
</dbReference>
<evidence type="ECO:0008006" key="3">
    <source>
        <dbReference type="Google" id="ProtNLM"/>
    </source>
</evidence>
<sequence length="209" mass="20970">MAASLVGGAEATITLNTQFGTAFDSSGQPVPAGTLYALVIDTNLSDTFAGGFGLQESLGKPGADAVFTPGQTISLGGNLSGDTIFYLGAFDGAAEGITAETIQLTVGVNGVATIRNFAIYWFPGATLSSANSATIGTQVGGMHAFSELGTGLESMTIPSDGSLVNIGAATLAGGGTTPPSRFTAVDLVPEPSTAFLGILGVFGLLRRRR</sequence>
<accession>A0ABT3GF95</accession>
<dbReference type="EMBL" id="JAPDDT010000002">
    <property type="protein sequence ID" value="MCW1922093.1"/>
    <property type="molecule type" value="Genomic_DNA"/>
</dbReference>